<keyword evidence="2" id="KW-0472">Membrane</keyword>
<feature type="transmembrane region" description="Helical" evidence="2">
    <location>
        <begin position="196"/>
        <end position="222"/>
    </location>
</feature>
<keyword evidence="5" id="KW-1185">Reference proteome</keyword>
<feature type="region of interest" description="Disordered" evidence="1">
    <location>
        <begin position="1"/>
        <end position="28"/>
    </location>
</feature>
<dbReference type="Pfam" id="PF24841">
    <property type="entry name" value="DUF7719"/>
    <property type="match status" value="1"/>
</dbReference>
<protein>
    <recommendedName>
        <fullName evidence="3">DUF7719 domain-containing protein</fullName>
    </recommendedName>
</protein>
<dbReference type="PANTHER" id="PTHR37846:SF1">
    <property type="entry name" value="DEACETYLASE-LIKE PROTEIN"/>
    <property type="match status" value="1"/>
</dbReference>
<dbReference type="PANTHER" id="PTHR37846">
    <property type="entry name" value="YALI0B21296P"/>
    <property type="match status" value="1"/>
</dbReference>
<evidence type="ECO:0000259" key="3">
    <source>
        <dbReference type="Pfam" id="PF24841"/>
    </source>
</evidence>
<sequence length="228" mass="25620">MARKRKDATEPKIKLAHPDRSGPAPSEKTLLKWAEERNLFEEAKRRETATAARTQKKNKGTSDAASQSSRDEDDENVLTPGQERVAESLLWTATLAILHFTLDVLVYQQFAQEIRWDRIATRTAQAFVVFLVLFYTLHPHYSNPNFVPGLPTRFQSPVRQAIFFVGSVAGGCYLIYLTNSKGYLAVQKKAPPVACIWLWSVIELNLGLAVASVACVAAFLWYGDYDIK</sequence>
<dbReference type="AlphaFoldDB" id="A0A084GD68"/>
<feature type="compositionally biased region" description="Basic and acidic residues" evidence="1">
    <location>
        <begin position="7"/>
        <end position="20"/>
    </location>
</feature>
<feature type="domain" description="DUF7719" evidence="3">
    <location>
        <begin position="159"/>
        <end position="227"/>
    </location>
</feature>
<keyword evidence="2" id="KW-1133">Transmembrane helix</keyword>
<keyword evidence="2" id="KW-0812">Transmembrane</keyword>
<dbReference type="GeneID" id="27721146"/>
<dbReference type="EMBL" id="JOWA01000085">
    <property type="protein sequence ID" value="KEZ45280.1"/>
    <property type="molecule type" value="Genomic_DNA"/>
</dbReference>
<feature type="transmembrane region" description="Helical" evidence="2">
    <location>
        <begin position="158"/>
        <end position="176"/>
    </location>
</feature>
<accession>A0A084GD68</accession>
<evidence type="ECO:0000313" key="4">
    <source>
        <dbReference type="EMBL" id="KEZ45280.1"/>
    </source>
</evidence>
<name>A0A084GD68_PSEDA</name>
<dbReference type="OrthoDB" id="5597489at2759"/>
<evidence type="ECO:0000256" key="1">
    <source>
        <dbReference type="SAM" id="MobiDB-lite"/>
    </source>
</evidence>
<comment type="caution">
    <text evidence="4">The sequence shown here is derived from an EMBL/GenBank/DDBJ whole genome shotgun (WGS) entry which is preliminary data.</text>
</comment>
<dbReference type="InterPro" id="IPR056136">
    <property type="entry name" value="DUF7719"/>
</dbReference>
<reference evidence="4 5" key="1">
    <citation type="journal article" date="2014" name="Genome Announc.">
        <title>Draft genome sequence of the pathogenic fungus Scedosporium apiospermum.</title>
        <authorList>
            <person name="Vandeputte P."/>
            <person name="Ghamrawi S."/>
            <person name="Rechenmann M."/>
            <person name="Iltis A."/>
            <person name="Giraud S."/>
            <person name="Fleury M."/>
            <person name="Thornton C."/>
            <person name="Delhaes L."/>
            <person name="Meyer W."/>
            <person name="Papon N."/>
            <person name="Bouchara J.P."/>
        </authorList>
    </citation>
    <scope>NUCLEOTIDE SEQUENCE [LARGE SCALE GENOMIC DNA]</scope>
    <source>
        <strain evidence="4 5">IHEM 14462</strain>
    </source>
</reference>
<feature type="region of interest" description="Disordered" evidence="1">
    <location>
        <begin position="42"/>
        <end position="78"/>
    </location>
</feature>
<dbReference type="RefSeq" id="XP_016645079.1">
    <property type="nucleotide sequence ID" value="XM_016785201.1"/>
</dbReference>
<dbReference type="OMA" id="GYFYVMK"/>
<proteinExistence type="predicted"/>
<evidence type="ECO:0000256" key="2">
    <source>
        <dbReference type="SAM" id="Phobius"/>
    </source>
</evidence>
<dbReference type="KEGG" id="sapo:SAPIO_CDS2074"/>
<feature type="transmembrane region" description="Helical" evidence="2">
    <location>
        <begin position="119"/>
        <end position="138"/>
    </location>
</feature>
<dbReference type="HOGENOM" id="CLU_074873_0_0_1"/>
<gene>
    <name evidence="4" type="ORF">SAPIO_CDS2074</name>
</gene>
<dbReference type="Proteomes" id="UP000028545">
    <property type="component" value="Unassembled WGS sequence"/>
</dbReference>
<organism evidence="4 5">
    <name type="scientific">Pseudallescheria apiosperma</name>
    <name type="common">Scedosporium apiospermum</name>
    <dbReference type="NCBI Taxonomy" id="563466"/>
    <lineage>
        <taxon>Eukaryota</taxon>
        <taxon>Fungi</taxon>
        <taxon>Dikarya</taxon>
        <taxon>Ascomycota</taxon>
        <taxon>Pezizomycotina</taxon>
        <taxon>Sordariomycetes</taxon>
        <taxon>Hypocreomycetidae</taxon>
        <taxon>Microascales</taxon>
        <taxon>Microascaceae</taxon>
        <taxon>Scedosporium</taxon>
    </lineage>
</organism>
<evidence type="ECO:0000313" key="5">
    <source>
        <dbReference type="Proteomes" id="UP000028545"/>
    </source>
</evidence>
<dbReference type="VEuPathDB" id="FungiDB:SAPIO_CDS2074"/>